<dbReference type="EMBL" id="CP007501">
    <property type="protein sequence ID" value="AKD25544.1"/>
    <property type="molecule type" value="Genomic_DNA"/>
</dbReference>
<sequence length="83" mass="9746">MARLEERSHENPWLAETVSYLRKLLDRRDHEAMEKELMYSSDKLKNRIADLDDSVMFCMSAEAVKPAFLRKKVTQGRNSDSQK</sequence>
<dbReference type="Proteomes" id="UP000061135">
    <property type="component" value="Chromosome"/>
</dbReference>
<evidence type="ECO:0000313" key="2">
    <source>
        <dbReference type="Proteomes" id="UP000061135"/>
    </source>
</evidence>
<reference evidence="1 2" key="1">
    <citation type="submission" date="2014-03" db="EMBL/GenBank/DDBJ databases">
        <title>Genome of Polynucleobacter strain MWH-MoK4.</title>
        <authorList>
            <person name="Hahn M.W."/>
        </authorList>
    </citation>
    <scope>NUCLEOTIDE SEQUENCE [LARGE SCALE GENOMIC DNA]</scope>
    <source>
        <strain evidence="1 2">MWH-MoK4</strain>
    </source>
</reference>
<accession>A0A0E3V0T6</accession>
<gene>
    <name evidence="1" type="ORF">CL55_00012110</name>
</gene>
<name>A0A0E3V0T6_9BURK</name>
<dbReference type="PATRIC" id="fig|576611.7.peg.1229"/>
<dbReference type="AlphaFoldDB" id="A0A0E3V0T6"/>
<proteinExistence type="predicted"/>
<dbReference type="KEGG" id="pdq:CL55_00012110"/>
<protein>
    <submittedName>
        <fullName evidence="1">Uncharacterized protein</fullName>
    </submittedName>
</protein>
<evidence type="ECO:0000313" key="1">
    <source>
        <dbReference type="EMBL" id="AKD25544.1"/>
    </source>
</evidence>
<dbReference type="OrthoDB" id="9781333at2"/>
<keyword evidence="2" id="KW-1185">Reference proteome</keyword>
<dbReference type="HOGENOM" id="CLU_2539699_0_0_4"/>
<dbReference type="RefSeq" id="WP_046330307.1">
    <property type="nucleotide sequence ID" value="NZ_CP007501.1"/>
</dbReference>
<organism evidence="1 2">
    <name type="scientific">Polynucleobacter duraquae</name>
    <dbReference type="NCBI Taxonomy" id="1835254"/>
    <lineage>
        <taxon>Bacteria</taxon>
        <taxon>Pseudomonadati</taxon>
        <taxon>Pseudomonadota</taxon>
        <taxon>Betaproteobacteria</taxon>
        <taxon>Burkholderiales</taxon>
        <taxon>Burkholderiaceae</taxon>
        <taxon>Polynucleobacter</taxon>
    </lineage>
</organism>